<dbReference type="Pfam" id="PF03061">
    <property type="entry name" value="4HBT"/>
    <property type="match status" value="1"/>
</dbReference>
<name>A0A8J7LXJ9_9BACT</name>
<sequence>MYEKLYEQTIDPNQIPFELPEWIACAPFEEYLGMTIEAAEAGRAVLTMPFKIKLAQGAGVMHGGAVTSLADTAVAMAIKSLVPEGTDFVTVEMTLKFLAAVHEGTVRAEARATRLDERKITGAADIFSGTEKVAEFSAFFLIRKKR</sequence>
<dbReference type="SUPFAM" id="SSF54637">
    <property type="entry name" value="Thioesterase/thiol ester dehydrase-isomerase"/>
    <property type="match status" value="1"/>
</dbReference>
<dbReference type="NCBIfam" id="TIGR00369">
    <property type="entry name" value="unchar_dom_1"/>
    <property type="match status" value="1"/>
</dbReference>
<dbReference type="InterPro" id="IPR003736">
    <property type="entry name" value="PAAI_dom"/>
</dbReference>
<evidence type="ECO:0000259" key="2">
    <source>
        <dbReference type="Pfam" id="PF03061"/>
    </source>
</evidence>
<protein>
    <submittedName>
        <fullName evidence="3">PaaI family thioesterase</fullName>
    </submittedName>
</protein>
<dbReference type="EMBL" id="JAEMHM010000001">
    <property type="protein sequence ID" value="MBJ6723226.1"/>
    <property type="molecule type" value="Genomic_DNA"/>
</dbReference>
<comment type="caution">
    <text evidence="3">The sequence shown here is derived from an EMBL/GenBank/DDBJ whole genome shotgun (WGS) entry which is preliminary data.</text>
</comment>
<keyword evidence="4" id="KW-1185">Reference proteome</keyword>
<dbReference type="Proteomes" id="UP000636888">
    <property type="component" value="Unassembled WGS sequence"/>
</dbReference>
<feature type="domain" description="Thioesterase" evidence="2">
    <location>
        <begin position="59"/>
        <end position="133"/>
    </location>
</feature>
<reference evidence="3" key="1">
    <citation type="submission" date="2020-12" db="EMBL/GenBank/DDBJ databases">
        <title>Geomonas sp. Red875, isolated from river sediment.</title>
        <authorList>
            <person name="Xu Z."/>
            <person name="Zhang Z."/>
            <person name="Masuda Y."/>
            <person name="Itoh H."/>
            <person name="Senoo K."/>
        </authorList>
    </citation>
    <scope>NUCLEOTIDE SEQUENCE</scope>
    <source>
        <strain evidence="3">Red875</strain>
    </source>
</reference>
<dbReference type="InterPro" id="IPR052723">
    <property type="entry name" value="Acyl-CoA_thioesterase_PaaI"/>
</dbReference>
<organism evidence="3 4">
    <name type="scientific">Geomesophilobacter sediminis</name>
    <dbReference type="NCBI Taxonomy" id="2798584"/>
    <lineage>
        <taxon>Bacteria</taxon>
        <taxon>Pseudomonadati</taxon>
        <taxon>Thermodesulfobacteriota</taxon>
        <taxon>Desulfuromonadia</taxon>
        <taxon>Geobacterales</taxon>
        <taxon>Geobacteraceae</taxon>
        <taxon>Geomesophilobacter</taxon>
    </lineage>
</organism>
<evidence type="ECO:0000256" key="1">
    <source>
        <dbReference type="ARBA" id="ARBA00022801"/>
    </source>
</evidence>
<dbReference type="InterPro" id="IPR029069">
    <property type="entry name" value="HotDog_dom_sf"/>
</dbReference>
<evidence type="ECO:0000313" key="3">
    <source>
        <dbReference type="EMBL" id="MBJ6723226.1"/>
    </source>
</evidence>
<dbReference type="AlphaFoldDB" id="A0A8J7LXJ9"/>
<gene>
    <name evidence="3" type="ORF">JFN93_00770</name>
</gene>
<keyword evidence="1" id="KW-0378">Hydrolase</keyword>
<evidence type="ECO:0000313" key="4">
    <source>
        <dbReference type="Proteomes" id="UP000636888"/>
    </source>
</evidence>
<dbReference type="PANTHER" id="PTHR42856">
    <property type="entry name" value="ACYL-COENZYME A THIOESTERASE PAAI"/>
    <property type="match status" value="1"/>
</dbReference>
<dbReference type="Gene3D" id="3.10.129.10">
    <property type="entry name" value="Hotdog Thioesterase"/>
    <property type="match status" value="1"/>
</dbReference>
<proteinExistence type="predicted"/>
<accession>A0A8J7LXJ9</accession>
<dbReference type="PANTHER" id="PTHR42856:SF1">
    <property type="entry name" value="ACYL-COENZYME A THIOESTERASE PAAI"/>
    <property type="match status" value="1"/>
</dbReference>
<dbReference type="InterPro" id="IPR006683">
    <property type="entry name" value="Thioestr_dom"/>
</dbReference>
<dbReference type="GO" id="GO:0016289">
    <property type="term" value="F:acyl-CoA hydrolase activity"/>
    <property type="evidence" value="ECO:0007669"/>
    <property type="project" value="TreeGrafter"/>
</dbReference>
<dbReference type="RefSeq" id="WP_199382068.1">
    <property type="nucleotide sequence ID" value="NZ_JAEMHM010000001.1"/>
</dbReference>
<dbReference type="CDD" id="cd03443">
    <property type="entry name" value="PaaI_thioesterase"/>
    <property type="match status" value="1"/>
</dbReference>